<dbReference type="AlphaFoldDB" id="A0A067SW97"/>
<protein>
    <recommendedName>
        <fullName evidence="1">Protein kinase domain-containing protein</fullName>
    </recommendedName>
</protein>
<accession>A0A067SW97</accession>
<dbReference type="EMBL" id="KL142383">
    <property type="protein sequence ID" value="KDR74337.1"/>
    <property type="molecule type" value="Genomic_DNA"/>
</dbReference>
<dbReference type="HOGENOM" id="CLU_1865245_0_0_1"/>
<gene>
    <name evidence="2" type="ORF">GALMADRAFT_578720</name>
</gene>
<dbReference type="GO" id="GO:0004672">
    <property type="term" value="F:protein kinase activity"/>
    <property type="evidence" value="ECO:0007669"/>
    <property type="project" value="InterPro"/>
</dbReference>
<feature type="domain" description="Protein kinase" evidence="1">
    <location>
        <begin position="1"/>
        <end position="137"/>
    </location>
</feature>
<organism evidence="2 3">
    <name type="scientific">Galerina marginata (strain CBS 339.88)</name>
    <dbReference type="NCBI Taxonomy" id="685588"/>
    <lineage>
        <taxon>Eukaryota</taxon>
        <taxon>Fungi</taxon>
        <taxon>Dikarya</taxon>
        <taxon>Basidiomycota</taxon>
        <taxon>Agaricomycotina</taxon>
        <taxon>Agaricomycetes</taxon>
        <taxon>Agaricomycetidae</taxon>
        <taxon>Agaricales</taxon>
        <taxon>Agaricineae</taxon>
        <taxon>Strophariaceae</taxon>
        <taxon>Galerina</taxon>
    </lineage>
</organism>
<dbReference type="GO" id="GO:0005524">
    <property type="term" value="F:ATP binding"/>
    <property type="evidence" value="ECO:0007669"/>
    <property type="project" value="InterPro"/>
</dbReference>
<keyword evidence="3" id="KW-1185">Reference proteome</keyword>
<dbReference type="InterPro" id="IPR000719">
    <property type="entry name" value="Prot_kinase_dom"/>
</dbReference>
<reference evidence="3" key="1">
    <citation type="journal article" date="2014" name="Proc. Natl. Acad. Sci. U.S.A.">
        <title>Extensive sampling of basidiomycete genomes demonstrates inadequacy of the white-rot/brown-rot paradigm for wood decay fungi.</title>
        <authorList>
            <person name="Riley R."/>
            <person name="Salamov A.A."/>
            <person name="Brown D.W."/>
            <person name="Nagy L.G."/>
            <person name="Floudas D."/>
            <person name="Held B.W."/>
            <person name="Levasseur A."/>
            <person name="Lombard V."/>
            <person name="Morin E."/>
            <person name="Otillar R."/>
            <person name="Lindquist E.A."/>
            <person name="Sun H."/>
            <person name="LaButti K.M."/>
            <person name="Schmutz J."/>
            <person name="Jabbour D."/>
            <person name="Luo H."/>
            <person name="Baker S.E."/>
            <person name="Pisabarro A.G."/>
            <person name="Walton J.D."/>
            <person name="Blanchette R.A."/>
            <person name="Henrissat B."/>
            <person name="Martin F."/>
            <person name="Cullen D."/>
            <person name="Hibbett D.S."/>
            <person name="Grigoriev I.V."/>
        </authorList>
    </citation>
    <scope>NUCLEOTIDE SEQUENCE [LARGE SCALE GENOMIC DNA]</scope>
    <source>
        <strain evidence="3">CBS 339.88</strain>
    </source>
</reference>
<dbReference type="Proteomes" id="UP000027222">
    <property type="component" value="Unassembled WGS sequence"/>
</dbReference>
<proteinExistence type="predicted"/>
<sequence>MVHGDLRTDNIALNLLDCITSTHTPGWKPSNIQIQYTVQRPKQFIVKYLVEAADFLPVMDSLVDRHGRQRVHAIVMDFGSASCVLEPIPGQCTLPYISTPELQTEHLTDGFYNSDWCLQGNIWLFASSIQTKTIGRL</sequence>
<evidence type="ECO:0000313" key="3">
    <source>
        <dbReference type="Proteomes" id="UP000027222"/>
    </source>
</evidence>
<evidence type="ECO:0000259" key="1">
    <source>
        <dbReference type="PROSITE" id="PS50011"/>
    </source>
</evidence>
<name>A0A067SW97_GALM3</name>
<evidence type="ECO:0000313" key="2">
    <source>
        <dbReference type="EMBL" id="KDR74337.1"/>
    </source>
</evidence>
<dbReference type="PROSITE" id="PS50011">
    <property type="entry name" value="PROTEIN_KINASE_DOM"/>
    <property type="match status" value="1"/>
</dbReference>